<dbReference type="PANTHER" id="PTHR43745">
    <property type="entry name" value="NITROREDUCTASE MJ1384-RELATED"/>
    <property type="match status" value="1"/>
</dbReference>
<feature type="domain" description="Nitroreductase" evidence="1">
    <location>
        <begin position="265"/>
        <end position="430"/>
    </location>
</feature>
<evidence type="ECO:0000259" key="1">
    <source>
        <dbReference type="Pfam" id="PF00881"/>
    </source>
</evidence>
<dbReference type="Proteomes" id="UP000676325">
    <property type="component" value="Unassembled WGS sequence"/>
</dbReference>
<dbReference type="InterPro" id="IPR052544">
    <property type="entry name" value="Bacteriocin_Proc_Enz"/>
</dbReference>
<dbReference type="GO" id="GO:0016491">
    <property type="term" value="F:oxidoreductase activity"/>
    <property type="evidence" value="ECO:0007669"/>
    <property type="project" value="InterPro"/>
</dbReference>
<evidence type="ECO:0000313" key="3">
    <source>
        <dbReference type="Proteomes" id="UP000676325"/>
    </source>
</evidence>
<protein>
    <submittedName>
        <fullName evidence="2">Nitroreductase family protein</fullName>
    </submittedName>
</protein>
<keyword evidence="3" id="KW-1185">Reference proteome</keyword>
<dbReference type="EMBL" id="JAGSOH010000104">
    <property type="protein sequence ID" value="MBR7829874.1"/>
    <property type="molecule type" value="Genomic_DNA"/>
</dbReference>
<accession>A0A941IJV1</accession>
<dbReference type="Pfam" id="PF00881">
    <property type="entry name" value="Nitroreductase"/>
    <property type="match status" value="1"/>
</dbReference>
<dbReference type="PANTHER" id="PTHR43745:SF2">
    <property type="entry name" value="NITROREDUCTASE MJ1384-RELATED"/>
    <property type="match status" value="1"/>
</dbReference>
<sequence length="449" mass="47666">MTASAPAYPYTPETGGTAARLYHAEYGSRMPYVDLTAPRPEAKSYPEAEAIALPYPPRASAGFRAETPDGLGDLLALTYGVTRIDWSGGGVRAGRPLPSGGAAYPGELYLAAGFGLCHYLPSAHALERLERADARRRIAEALEAQPVERTELILLLTSRHEANLPAFGGFGHKMQALDTGVMAGQALSLIEAAGAELRVHTRFDEARLNEILGLDPRAESVRAVITAGRGRDEPIAVPAFSTDPGASHAGLPRRIMSRHTAADGFEAVSVPLPRVQEILDAAAGEIPSDIRAGHGTEFASLDLYCVANRVDGLEPACYRRSPTTGALGRVRETVDPRTLFPCGGDGELAGFQAACALLIVGDYEHGYRVHGDRWYRMLNLQAGILAQRIGLAATGAGLGSMLRCDYQVKVADRLIHASPGRTVLVAVLIGLEHGVGRPGHRLLLGGYGS</sequence>
<dbReference type="InterPro" id="IPR029479">
    <property type="entry name" value="Nitroreductase"/>
</dbReference>
<dbReference type="SUPFAM" id="SSF55469">
    <property type="entry name" value="FMN-dependent nitroreductase-like"/>
    <property type="match status" value="2"/>
</dbReference>
<proteinExistence type="predicted"/>
<gene>
    <name evidence="2" type="ORF">KDK95_26450</name>
</gene>
<dbReference type="RefSeq" id="WP_212521007.1">
    <property type="nucleotide sequence ID" value="NZ_JAGSOH010000104.1"/>
</dbReference>
<evidence type="ECO:0000313" key="2">
    <source>
        <dbReference type="EMBL" id="MBR7829874.1"/>
    </source>
</evidence>
<organism evidence="2 3">
    <name type="scientific">Actinospica acidithermotolerans</name>
    <dbReference type="NCBI Taxonomy" id="2828514"/>
    <lineage>
        <taxon>Bacteria</taxon>
        <taxon>Bacillati</taxon>
        <taxon>Actinomycetota</taxon>
        <taxon>Actinomycetes</taxon>
        <taxon>Catenulisporales</taxon>
        <taxon>Actinospicaceae</taxon>
        <taxon>Actinospica</taxon>
    </lineage>
</organism>
<comment type="caution">
    <text evidence="2">The sequence shown here is derived from an EMBL/GenBank/DDBJ whole genome shotgun (WGS) entry which is preliminary data.</text>
</comment>
<dbReference type="CDD" id="cd02142">
    <property type="entry name" value="McbC_SagB-like_oxidoreductase"/>
    <property type="match status" value="1"/>
</dbReference>
<dbReference type="AlphaFoldDB" id="A0A941IJV1"/>
<reference evidence="2" key="1">
    <citation type="submission" date="2021-04" db="EMBL/GenBank/DDBJ databases">
        <title>Genome based classification of Actinospica acidithermotolerans sp. nov., an actinobacterium isolated from an Indonesian hot spring.</title>
        <authorList>
            <person name="Kusuma A.B."/>
            <person name="Putra K.E."/>
            <person name="Nafisah S."/>
            <person name="Loh J."/>
            <person name="Nouioui I."/>
            <person name="Goodfellow M."/>
        </authorList>
    </citation>
    <scope>NUCLEOTIDE SEQUENCE</scope>
    <source>
        <strain evidence="2">MGRD01-02</strain>
    </source>
</reference>
<dbReference type="Gene3D" id="3.40.109.10">
    <property type="entry name" value="NADH Oxidase"/>
    <property type="match status" value="2"/>
</dbReference>
<dbReference type="InterPro" id="IPR000415">
    <property type="entry name" value="Nitroreductase-like"/>
</dbReference>
<name>A0A941IJV1_9ACTN</name>